<dbReference type="EMBL" id="SRQM01000120">
    <property type="protein sequence ID" value="KAG6117930.1"/>
    <property type="molecule type" value="Genomic_DNA"/>
</dbReference>
<keyword evidence="2" id="KW-1185">Reference proteome</keyword>
<evidence type="ECO:0000313" key="1">
    <source>
        <dbReference type="EMBL" id="KAG6117930.1"/>
    </source>
</evidence>
<comment type="caution">
    <text evidence="1">The sequence shown here is derived from an EMBL/GenBank/DDBJ whole genome shotgun (WGS) entry which is preliminary data.</text>
</comment>
<evidence type="ECO:0000313" key="2">
    <source>
        <dbReference type="Proteomes" id="UP000732380"/>
    </source>
</evidence>
<protein>
    <submittedName>
        <fullName evidence="1">Uncharacterized protein</fullName>
    </submittedName>
</protein>
<organism evidence="1 2">
    <name type="scientific">Claviceps humidiphila</name>
    <dbReference type="NCBI Taxonomy" id="1294629"/>
    <lineage>
        <taxon>Eukaryota</taxon>
        <taxon>Fungi</taxon>
        <taxon>Dikarya</taxon>
        <taxon>Ascomycota</taxon>
        <taxon>Pezizomycotina</taxon>
        <taxon>Sordariomycetes</taxon>
        <taxon>Hypocreomycetidae</taxon>
        <taxon>Hypocreales</taxon>
        <taxon>Clavicipitaceae</taxon>
        <taxon>Claviceps</taxon>
    </lineage>
</organism>
<name>A0A9P7TYP7_9HYPO</name>
<proteinExistence type="predicted"/>
<accession>A0A9P7TYP7</accession>
<dbReference type="AlphaFoldDB" id="A0A9P7TYP7"/>
<dbReference type="Proteomes" id="UP000732380">
    <property type="component" value="Unassembled WGS sequence"/>
</dbReference>
<sequence>MTLYRPPRTAHDLTRPVISLHETVKKDPDLLDTFDHGRLWIYLSDMVRKLPGFQNKIVDILVNIQKASDPANHIASILGYQPYRTEFAFDCDSLLLTPLRRSVKVPRWNDPEWETKRQAWINMKVFCAEISKSRIPQLDERTRASNVERADKFHGSNELLVDGMPAGRVDDVKLPRHSHR</sequence>
<reference evidence="1 2" key="1">
    <citation type="journal article" date="2020" name="bioRxiv">
        <title>Whole genome comparisons of ergot fungi reveals the divergence and evolution of species within the genus Claviceps are the result of varying mechanisms driving genome evolution and host range expansion.</title>
        <authorList>
            <person name="Wyka S.A."/>
            <person name="Mondo S.J."/>
            <person name="Liu M."/>
            <person name="Dettman J."/>
            <person name="Nalam V."/>
            <person name="Broders K.D."/>
        </authorList>
    </citation>
    <scope>NUCLEOTIDE SEQUENCE [LARGE SCALE GENOMIC DNA]</scope>
    <source>
        <strain evidence="1 2">LM576</strain>
    </source>
</reference>
<gene>
    <name evidence="1" type="ORF">E4U13_000686</name>
</gene>